<dbReference type="InterPro" id="IPR019421">
    <property type="entry name" value="7TM_GPCR_serpentine_rcpt_Srd"/>
</dbReference>
<organism evidence="2 3">
    <name type="scientific">Ditylenchus dipsaci</name>
    <dbReference type="NCBI Taxonomy" id="166011"/>
    <lineage>
        <taxon>Eukaryota</taxon>
        <taxon>Metazoa</taxon>
        <taxon>Ecdysozoa</taxon>
        <taxon>Nematoda</taxon>
        <taxon>Chromadorea</taxon>
        <taxon>Rhabditida</taxon>
        <taxon>Tylenchina</taxon>
        <taxon>Tylenchomorpha</taxon>
        <taxon>Sphaerularioidea</taxon>
        <taxon>Anguinidae</taxon>
        <taxon>Anguininae</taxon>
        <taxon>Ditylenchus</taxon>
    </lineage>
</organism>
<dbReference type="Proteomes" id="UP000887574">
    <property type="component" value="Unplaced"/>
</dbReference>
<keyword evidence="1" id="KW-0472">Membrane</keyword>
<dbReference type="WBParaSite" id="jg21927">
    <property type="protein sequence ID" value="jg21927"/>
    <property type="gene ID" value="jg21927"/>
</dbReference>
<feature type="transmembrane region" description="Helical" evidence="1">
    <location>
        <begin position="41"/>
        <end position="61"/>
    </location>
</feature>
<dbReference type="Pfam" id="PF10317">
    <property type="entry name" value="7TM_GPCR_Srd"/>
    <property type="match status" value="1"/>
</dbReference>
<evidence type="ECO:0000313" key="3">
    <source>
        <dbReference type="WBParaSite" id="jg21927"/>
    </source>
</evidence>
<keyword evidence="1" id="KW-1133">Transmembrane helix</keyword>
<name>A0A915DQ31_9BILA</name>
<dbReference type="AlphaFoldDB" id="A0A915DQ31"/>
<sequence length="201" mass="23242">MNATLGLLPSYFQNSADQAIYYHNQTNERNYRAFSSFYGTVSWLCFVLGVMLNFLLIWLIIKKTHGEMKAYSKILLQTCVLDLYTLTMAVVVQPIYIMLEGNNIMLQNGFFREASQPLNFIVGELWFLATTFRLFPLLSRQLSVLYFISYMTVPVPWIPVLNPLITLLLVKQYRMIVFGGGKALSYHLLKTKTQLELRKVS</sequence>
<dbReference type="SUPFAM" id="SSF81321">
    <property type="entry name" value="Family A G protein-coupled receptor-like"/>
    <property type="match status" value="1"/>
</dbReference>
<feature type="transmembrane region" description="Helical" evidence="1">
    <location>
        <begin position="142"/>
        <end position="160"/>
    </location>
</feature>
<accession>A0A915DQ31</accession>
<evidence type="ECO:0000313" key="2">
    <source>
        <dbReference type="Proteomes" id="UP000887574"/>
    </source>
</evidence>
<keyword evidence="2" id="KW-1185">Reference proteome</keyword>
<evidence type="ECO:0000256" key="1">
    <source>
        <dbReference type="SAM" id="Phobius"/>
    </source>
</evidence>
<protein>
    <submittedName>
        <fullName evidence="3">G-protein coupled receptors family 1 profile domain-containing protein</fullName>
    </submittedName>
</protein>
<keyword evidence="1" id="KW-0812">Transmembrane</keyword>
<feature type="transmembrane region" description="Helical" evidence="1">
    <location>
        <begin position="73"/>
        <end position="97"/>
    </location>
</feature>
<proteinExistence type="predicted"/>
<reference evidence="3" key="1">
    <citation type="submission" date="2022-11" db="UniProtKB">
        <authorList>
            <consortium name="WormBaseParasite"/>
        </authorList>
    </citation>
    <scope>IDENTIFICATION</scope>
</reference>